<dbReference type="PIRSF" id="PIRSF006060">
    <property type="entry name" value="AA_transporter"/>
    <property type="match status" value="1"/>
</dbReference>
<reference evidence="9" key="1">
    <citation type="journal article" date="2019" name="Int. J. Syst. Evol. Microbiol.">
        <title>The Global Catalogue of Microorganisms (GCM) 10K type strain sequencing project: providing services to taxonomists for standard genome sequencing and annotation.</title>
        <authorList>
            <consortium name="The Broad Institute Genomics Platform"/>
            <consortium name="The Broad Institute Genome Sequencing Center for Infectious Disease"/>
            <person name="Wu L."/>
            <person name="Ma J."/>
        </authorList>
    </citation>
    <scope>NUCLEOTIDE SEQUENCE [LARGE SCALE GENOMIC DNA]</scope>
    <source>
        <strain evidence="9">CGMCC 4.7152</strain>
    </source>
</reference>
<comment type="caution">
    <text evidence="8">The sequence shown here is derived from an EMBL/GenBank/DDBJ whole genome shotgun (WGS) entry which is preliminary data.</text>
</comment>
<dbReference type="Pfam" id="PF13520">
    <property type="entry name" value="AA_permease_2"/>
    <property type="match status" value="1"/>
</dbReference>
<feature type="transmembrane region" description="Helical" evidence="7">
    <location>
        <begin position="58"/>
        <end position="79"/>
    </location>
</feature>
<dbReference type="PANTHER" id="PTHR42770:SF16">
    <property type="entry name" value="AMINO ACID PERMEASE"/>
    <property type="match status" value="1"/>
</dbReference>
<keyword evidence="9" id="KW-1185">Reference proteome</keyword>
<dbReference type="Proteomes" id="UP001595912">
    <property type="component" value="Unassembled WGS sequence"/>
</dbReference>
<dbReference type="InterPro" id="IPR050367">
    <property type="entry name" value="APC_superfamily"/>
</dbReference>
<evidence type="ECO:0000256" key="3">
    <source>
        <dbReference type="ARBA" id="ARBA00022692"/>
    </source>
</evidence>
<evidence type="ECO:0000313" key="8">
    <source>
        <dbReference type="EMBL" id="MFC5006121.1"/>
    </source>
</evidence>
<proteinExistence type="predicted"/>
<comment type="subcellular location">
    <subcellularLocation>
        <location evidence="1">Cell membrane</location>
        <topology evidence="1">Multi-pass membrane protein</topology>
    </subcellularLocation>
</comment>
<dbReference type="PANTHER" id="PTHR42770">
    <property type="entry name" value="AMINO ACID TRANSPORTER-RELATED"/>
    <property type="match status" value="1"/>
</dbReference>
<feature type="transmembrane region" description="Helical" evidence="7">
    <location>
        <begin position="24"/>
        <end position="46"/>
    </location>
</feature>
<dbReference type="EMBL" id="JBHSIU010000091">
    <property type="protein sequence ID" value="MFC5006121.1"/>
    <property type="molecule type" value="Genomic_DNA"/>
</dbReference>
<evidence type="ECO:0000313" key="9">
    <source>
        <dbReference type="Proteomes" id="UP001595912"/>
    </source>
</evidence>
<evidence type="ECO:0000256" key="2">
    <source>
        <dbReference type="ARBA" id="ARBA00022475"/>
    </source>
</evidence>
<keyword evidence="3 7" id="KW-0812">Transmembrane</keyword>
<dbReference type="Gene3D" id="1.20.1740.10">
    <property type="entry name" value="Amino acid/polyamine transporter I"/>
    <property type="match status" value="1"/>
</dbReference>
<evidence type="ECO:0000256" key="4">
    <source>
        <dbReference type="ARBA" id="ARBA00022989"/>
    </source>
</evidence>
<accession>A0ABV9WFN8</accession>
<evidence type="ECO:0000256" key="7">
    <source>
        <dbReference type="SAM" id="Phobius"/>
    </source>
</evidence>
<feature type="transmembrane region" description="Helical" evidence="7">
    <location>
        <begin position="237"/>
        <end position="259"/>
    </location>
</feature>
<sequence>MTTMQGQLPDAPGLAGRSLGTGKLVFFVVSASAPMTVLAGGVVVTLAVTGNVGTPLSFLLLGVALALFVVGYAAMTRYIDNAGAFYSYIAQGLSGAWGVSASAVAFVAYNTIQIGLYGLFGAMMNMFAEAHWGLTWSWWVWSLLLWAIIAVLGVLNIDLSAKVVGVLLIAEVAAVLLFDTAALGHPAGDTVSFAGLDPGNLFGPGLGGVLAFGIAAFVGIESAAVYSEETRNPQRTVARATYIGVAITAILYALSSWAMTVTVGPDQVVATAQDPEGGLPFSVIAQHIGEGFATTANVLFLTSIIAAMLSFHAVVARYTFSLGHERVLPAWTAKTSRRTAAPVAGSLLQTALAAVIVALFVALNRDPIAELFTWLSYIAAVGVILLMLATSVAVIGFFNRRAGGPESLWQRLIAPALAALALALILVVTAVNSDSVLGAEAGSALTYVLPGIIIVAAIIGLSWGYVVKSNRRDVYDGIGRGGIEDSATGLSGLSGLSGLPGLASPTGAVPPQSGPAEHSSRVR</sequence>
<evidence type="ECO:0000256" key="1">
    <source>
        <dbReference type="ARBA" id="ARBA00004651"/>
    </source>
</evidence>
<evidence type="ECO:0000256" key="5">
    <source>
        <dbReference type="ARBA" id="ARBA00023136"/>
    </source>
</evidence>
<dbReference type="InterPro" id="IPR002293">
    <property type="entry name" value="AA/rel_permease1"/>
</dbReference>
<dbReference type="RefSeq" id="WP_380126723.1">
    <property type="nucleotide sequence ID" value="NZ_JBHSIU010000091.1"/>
</dbReference>
<protein>
    <submittedName>
        <fullName evidence="8">APC family permease</fullName>
    </submittedName>
</protein>
<organism evidence="8 9">
    <name type="scientific">Dactylosporangium cerinum</name>
    <dbReference type="NCBI Taxonomy" id="1434730"/>
    <lineage>
        <taxon>Bacteria</taxon>
        <taxon>Bacillati</taxon>
        <taxon>Actinomycetota</taxon>
        <taxon>Actinomycetes</taxon>
        <taxon>Micromonosporales</taxon>
        <taxon>Micromonosporaceae</taxon>
        <taxon>Dactylosporangium</taxon>
    </lineage>
</organism>
<keyword evidence="5 7" id="KW-0472">Membrane</keyword>
<feature type="transmembrane region" description="Helical" evidence="7">
    <location>
        <begin position="298"/>
        <end position="320"/>
    </location>
</feature>
<feature type="transmembrane region" description="Helical" evidence="7">
    <location>
        <begin position="85"/>
        <end position="107"/>
    </location>
</feature>
<feature type="transmembrane region" description="Helical" evidence="7">
    <location>
        <begin position="412"/>
        <end position="432"/>
    </location>
</feature>
<feature type="transmembrane region" description="Helical" evidence="7">
    <location>
        <begin position="374"/>
        <end position="400"/>
    </location>
</feature>
<feature type="transmembrane region" description="Helical" evidence="7">
    <location>
        <begin position="164"/>
        <end position="185"/>
    </location>
</feature>
<keyword evidence="2" id="KW-1003">Cell membrane</keyword>
<feature type="transmembrane region" description="Helical" evidence="7">
    <location>
        <begin position="341"/>
        <end position="362"/>
    </location>
</feature>
<feature type="transmembrane region" description="Helical" evidence="7">
    <location>
        <begin position="205"/>
        <end position="225"/>
    </location>
</feature>
<feature type="transmembrane region" description="Helical" evidence="7">
    <location>
        <begin position="444"/>
        <end position="466"/>
    </location>
</feature>
<feature type="region of interest" description="Disordered" evidence="6">
    <location>
        <begin position="501"/>
        <end position="523"/>
    </location>
</feature>
<feature type="transmembrane region" description="Helical" evidence="7">
    <location>
        <begin position="138"/>
        <end position="157"/>
    </location>
</feature>
<keyword evidence="4 7" id="KW-1133">Transmembrane helix</keyword>
<gene>
    <name evidence="8" type="ORF">ACFPIJ_50930</name>
</gene>
<evidence type="ECO:0000256" key="6">
    <source>
        <dbReference type="SAM" id="MobiDB-lite"/>
    </source>
</evidence>
<name>A0ABV9WFN8_9ACTN</name>